<dbReference type="Pfam" id="PF01490">
    <property type="entry name" value="Aa_trans"/>
    <property type="match status" value="1"/>
</dbReference>
<evidence type="ECO:0000256" key="3">
    <source>
        <dbReference type="ARBA" id="ARBA00022448"/>
    </source>
</evidence>
<reference evidence="10" key="1">
    <citation type="submission" date="2015-07" db="EMBL/GenBank/DDBJ databases">
        <title>Adaptation to a free-living lifestyle via gene acquisitions in the diplomonad Trepomonas sp. PC1.</title>
        <authorList>
            <person name="Xu F."/>
            <person name="Jerlstrom-Hultqvist J."/>
            <person name="Kolisko M."/>
            <person name="Simpson A.G.B."/>
            <person name="Roger A.J."/>
            <person name="Svard S.G."/>
            <person name="Andersson J.O."/>
        </authorList>
    </citation>
    <scope>NUCLEOTIDE SEQUENCE</scope>
    <source>
        <strain evidence="10">PC1</strain>
    </source>
</reference>
<feature type="transmembrane region" description="Helical" evidence="8">
    <location>
        <begin position="347"/>
        <end position="371"/>
    </location>
</feature>
<evidence type="ECO:0000256" key="5">
    <source>
        <dbReference type="ARBA" id="ARBA00022970"/>
    </source>
</evidence>
<feature type="transmembrane region" description="Helical" evidence="8">
    <location>
        <begin position="532"/>
        <end position="554"/>
    </location>
</feature>
<comment type="subcellular location">
    <subcellularLocation>
        <location evidence="1">Membrane</location>
        <topology evidence="1">Multi-pass membrane protein</topology>
    </subcellularLocation>
</comment>
<feature type="non-terminal residue" evidence="10">
    <location>
        <position position="1"/>
    </location>
</feature>
<feature type="domain" description="Amino acid transporter transmembrane" evidence="9">
    <location>
        <begin position="4"/>
        <end position="378"/>
    </location>
</feature>
<dbReference type="GO" id="GO:0015179">
    <property type="term" value="F:L-amino acid transmembrane transporter activity"/>
    <property type="evidence" value="ECO:0007669"/>
    <property type="project" value="TreeGrafter"/>
</dbReference>
<feature type="transmembrane region" description="Helical" evidence="8">
    <location>
        <begin position="74"/>
        <end position="94"/>
    </location>
</feature>
<accession>A0A146KIH6</accession>
<dbReference type="PANTHER" id="PTHR22950">
    <property type="entry name" value="AMINO ACID TRANSPORTER"/>
    <property type="match status" value="1"/>
</dbReference>
<comment type="similarity">
    <text evidence="2">Belongs to the amino acid/polyamine transporter 2 family.</text>
</comment>
<gene>
    <name evidence="10" type="ORF">TPC1_10478</name>
</gene>
<feature type="transmembrane region" description="Helical" evidence="8">
    <location>
        <begin position="282"/>
        <end position="302"/>
    </location>
</feature>
<keyword evidence="4 8" id="KW-0812">Transmembrane</keyword>
<evidence type="ECO:0000256" key="6">
    <source>
        <dbReference type="ARBA" id="ARBA00022989"/>
    </source>
</evidence>
<evidence type="ECO:0000256" key="2">
    <source>
        <dbReference type="ARBA" id="ARBA00008066"/>
    </source>
</evidence>
<dbReference type="PANTHER" id="PTHR22950:SF458">
    <property type="entry name" value="SODIUM-COUPLED NEUTRAL AMINO ACID TRANSPORTER 11-RELATED"/>
    <property type="match status" value="1"/>
</dbReference>
<evidence type="ECO:0000256" key="7">
    <source>
        <dbReference type="ARBA" id="ARBA00023136"/>
    </source>
</evidence>
<protein>
    <submittedName>
        <fullName evidence="10">Amino acid transporter family protein</fullName>
    </submittedName>
</protein>
<evidence type="ECO:0000313" key="10">
    <source>
        <dbReference type="EMBL" id="JAP96247.1"/>
    </source>
</evidence>
<organism evidence="10">
    <name type="scientific">Trepomonas sp. PC1</name>
    <dbReference type="NCBI Taxonomy" id="1076344"/>
    <lineage>
        <taxon>Eukaryota</taxon>
        <taxon>Metamonada</taxon>
        <taxon>Diplomonadida</taxon>
        <taxon>Hexamitidae</taxon>
        <taxon>Hexamitinae</taxon>
        <taxon>Trepomonas</taxon>
    </lineage>
</organism>
<dbReference type="InterPro" id="IPR013057">
    <property type="entry name" value="AA_transpt_TM"/>
</dbReference>
<feature type="transmembrane region" description="Helical" evidence="8">
    <location>
        <begin position="143"/>
        <end position="163"/>
    </location>
</feature>
<keyword evidence="7 8" id="KW-0472">Membrane</keyword>
<evidence type="ECO:0000256" key="8">
    <source>
        <dbReference type="SAM" id="Phobius"/>
    </source>
</evidence>
<name>A0A146KIH6_9EUKA</name>
<evidence type="ECO:0000256" key="4">
    <source>
        <dbReference type="ARBA" id="ARBA00022692"/>
    </source>
</evidence>
<keyword evidence="6 8" id="KW-1133">Transmembrane helix</keyword>
<feature type="transmembrane region" description="Helical" evidence="8">
    <location>
        <begin position="323"/>
        <end position="341"/>
    </location>
</feature>
<evidence type="ECO:0000259" key="9">
    <source>
        <dbReference type="Pfam" id="PF01490"/>
    </source>
</evidence>
<feature type="transmembrane region" description="Helical" evidence="8">
    <location>
        <begin position="114"/>
        <end position="131"/>
    </location>
</feature>
<dbReference type="GO" id="GO:0016020">
    <property type="term" value="C:membrane"/>
    <property type="evidence" value="ECO:0007669"/>
    <property type="project" value="UniProtKB-SubCell"/>
</dbReference>
<keyword evidence="5" id="KW-0029">Amino-acid transport</keyword>
<feature type="transmembrane region" description="Helical" evidence="8">
    <location>
        <begin position="236"/>
        <end position="262"/>
    </location>
</feature>
<keyword evidence="3" id="KW-0813">Transport</keyword>
<sequence length="561" mass="63065">SNSLIVFTSVLGSSLLTIPFIYQKLGWIMGMFIHIHSIISICITINYYIEGCFYTKAKSYKDLGRKLMGNKMGILLEISLLIAYYGCMTSYIIISSGSIVNFVKTYFQLTWNPLFVKSILAICIILPLTMIKSLKQLSTISSVAGLVIIIFIISIIVYFSTFVGQGSLCTFVENGVQQQILFQLQSAPNQSTPTQMLFFFMYVPSLHGNYAVHAIIPRFLTELVGPYALKKRLLKIAVYSALITASLGFLLVGFMGATMFGVNGRQNVFNAFSLCKWLYMDIISLGYAFVVIINYPLALYPVKASLVETFHDSIETKHGYRKSIIINMVFVTLTLLLAMFLDQIVSIFGLFSSISGFFTYFLVPIYCYIILQQLKMQQAKLDEIEVKDLMLIDNTATAVMALIAPIESVRKMSMLIFGQKELKIEHPEANRHRMLSLVKAQSNVQFKFQDENGVELNATVSRIDPKAQLQINEVQRKNSLLNVIEHAVQELDDEEQVSDSSEKFIKEDAEQKVEVELDMKKLFVESALHRKVVGIAIIIVYAAICVVGVAMNAIDVALAFR</sequence>
<feature type="transmembrane region" description="Helical" evidence="8">
    <location>
        <begin position="196"/>
        <end position="216"/>
    </location>
</feature>
<proteinExistence type="inferred from homology"/>
<feature type="transmembrane region" description="Helical" evidence="8">
    <location>
        <begin position="27"/>
        <end position="49"/>
    </location>
</feature>
<dbReference type="AlphaFoldDB" id="A0A146KIH6"/>
<evidence type="ECO:0000256" key="1">
    <source>
        <dbReference type="ARBA" id="ARBA00004141"/>
    </source>
</evidence>
<dbReference type="EMBL" id="GDID01000359">
    <property type="protein sequence ID" value="JAP96247.1"/>
    <property type="molecule type" value="Transcribed_RNA"/>
</dbReference>